<dbReference type="FunFam" id="3.40.50.300:FF:000870">
    <property type="entry name" value="MutS protein homolog 4"/>
    <property type="match status" value="1"/>
</dbReference>
<dbReference type="SMART" id="SM00534">
    <property type="entry name" value="MUTSac"/>
    <property type="match status" value="1"/>
</dbReference>
<keyword evidence="13" id="KW-1185">Reference proteome</keyword>
<dbReference type="GO" id="GO:0030983">
    <property type="term" value="F:mismatched DNA binding"/>
    <property type="evidence" value="ECO:0007669"/>
    <property type="project" value="InterPro"/>
</dbReference>
<dbReference type="Proteomes" id="UP000770015">
    <property type="component" value="Unassembled WGS sequence"/>
</dbReference>
<dbReference type="GO" id="GO:0140664">
    <property type="term" value="F:ATP-dependent DNA damage sensor activity"/>
    <property type="evidence" value="ECO:0007669"/>
    <property type="project" value="InterPro"/>
</dbReference>
<dbReference type="Pfam" id="PF00488">
    <property type="entry name" value="MutS_V"/>
    <property type="match status" value="1"/>
</dbReference>
<dbReference type="PIRSF" id="PIRSF005813">
    <property type="entry name" value="MSH2"/>
    <property type="match status" value="1"/>
</dbReference>
<dbReference type="InterPro" id="IPR036678">
    <property type="entry name" value="MutS_con_dom_sf"/>
</dbReference>
<dbReference type="InterPro" id="IPR045076">
    <property type="entry name" value="MutS"/>
</dbReference>
<keyword evidence="4" id="KW-0067">ATP-binding</keyword>
<comment type="caution">
    <text evidence="12">The sequence shown here is derived from an EMBL/GenBank/DDBJ whole genome shotgun (WGS) entry which is preliminary data.</text>
</comment>
<comment type="subunit">
    <text evidence="7">Heterodimer consisting of MSH2-MSH3 (MutS beta). Forms a ternary complex with MutL alpha (MLH1-PMS1).</text>
</comment>
<comment type="similarity">
    <text evidence="1">Belongs to the DNA mismatch repair MutS family. MSH3 subfamily.</text>
</comment>
<proteinExistence type="inferred from homology"/>
<evidence type="ECO:0000256" key="2">
    <source>
        <dbReference type="ARBA" id="ARBA00022151"/>
    </source>
</evidence>
<dbReference type="SUPFAM" id="SSF48334">
    <property type="entry name" value="DNA repair protein MutS, domain III"/>
    <property type="match status" value="1"/>
</dbReference>
<dbReference type="PROSITE" id="PS00486">
    <property type="entry name" value="DNA_MISMATCH_REPAIR_2"/>
    <property type="match status" value="1"/>
</dbReference>
<gene>
    <name evidence="12" type="ORF">F5X68DRAFT_246538</name>
</gene>
<dbReference type="GO" id="GO:0005524">
    <property type="term" value="F:ATP binding"/>
    <property type="evidence" value="ECO:0007669"/>
    <property type="project" value="UniProtKB-KW"/>
</dbReference>
<keyword evidence="5" id="KW-0238">DNA-binding</keyword>
<dbReference type="AlphaFoldDB" id="A0A9P8V4V8"/>
<organism evidence="12 13">
    <name type="scientific">Plectosphaerella plurivora</name>
    <dbReference type="NCBI Taxonomy" id="936078"/>
    <lineage>
        <taxon>Eukaryota</taxon>
        <taxon>Fungi</taxon>
        <taxon>Dikarya</taxon>
        <taxon>Ascomycota</taxon>
        <taxon>Pezizomycotina</taxon>
        <taxon>Sordariomycetes</taxon>
        <taxon>Hypocreomycetidae</taxon>
        <taxon>Glomerellales</taxon>
        <taxon>Plectosphaerellaceae</taxon>
        <taxon>Plectosphaerella</taxon>
    </lineage>
</organism>
<dbReference type="GO" id="GO:0005634">
    <property type="term" value="C:nucleus"/>
    <property type="evidence" value="ECO:0007669"/>
    <property type="project" value="TreeGrafter"/>
</dbReference>
<name>A0A9P8V4V8_9PEZI</name>
<dbReference type="Pfam" id="PF05188">
    <property type="entry name" value="MutS_II"/>
    <property type="match status" value="1"/>
</dbReference>
<dbReference type="OrthoDB" id="276261at2759"/>
<evidence type="ECO:0000256" key="5">
    <source>
        <dbReference type="ARBA" id="ARBA00023125"/>
    </source>
</evidence>
<evidence type="ECO:0000256" key="6">
    <source>
        <dbReference type="ARBA" id="ARBA00023254"/>
    </source>
</evidence>
<dbReference type="Gene3D" id="3.40.50.300">
    <property type="entry name" value="P-loop containing nucleotide triphosphate hydrolases"/>
    <property type="match status" value="1"/>
</dbReference>
<evidence type="ECO:0000256" key="10">
    <source>
        <dbReference type="SAM" id="MobiDB-lite"/>
    </source>
</evidence>
<dbReference type="Gene3D" id="3.30.420.110">
    <property type="entry name" value="MutS, connector domain"/>
    <property type="match status" value="1"/>
</dbReference>
<dbReference type="InterPro" id="IPR007860">
    <property type="entry name" value="DNA_mmatch_repair_MutS_con_dom"/>
</dbReference>
<dbReference type="GO" id="GO:0007131">
    <property type="term" value="P:reciprocal meiotic recombination"/>
    <property type="evidence" value="ECO:0007669"/>
    <property type="project" value="TreeGrafter"/>
</dbReference>
<evidence type="ECO:0000256" key="7">
    <source>
        <dbReference type="ARBA" id="ARBA00025902"/>
    </source>
</evidence>
<evidence type="ECO:0000259" key="11">
    <source>
        <dbReference type="PROSITE" id="PS00486"/>
    </source>
</evidence>
<feature type="domain" description="DNA mismatch repair proteins mutS family" evidence="11">
    <location>
        <begin position="635"/>
        <end position="651"/>
    </location>
</feature>
<keyword evidence="3" id="KW-0547">Nucleotide-binding</keyword>
<dbReference type="Pfam" id="PF05190">
    <property type="entry name" value="MutS_IV"/>
    <property type="match status" value="1"/>
</dbReference>
<evidence type="ECO:0000256" key="3">
    <source>
        <dbReference type="ARBA" id="ARBA00022741"/>
    </source>
</evidence>
<dbReference type="InterPro" id="IPR027417">
    <property type="entry name" value="P-loop_NTPase"/>
</dbReference>
<dbReference type="InterPro" id="IPR007861">
    <property type="entry name" value="DNA_mismatch_repair_MutS_clamp"/>
</dbReference>
<accession>A0A9P8V4V8</accession>
<dbReference type="SMART" id="SM00533">
    <property type="entry name" value="MUTSd"/>
    <property type="match status" value="1"/>
</dbReference>
<dbReference type="PANTHER" id="PTHR11361">
    <property type="entry name" value="DNA MISMATCH REPAIR PROTEIN MUTS FAMILY MEMBER"/>
    <property type="match status" value="1"/>
</dbReference>
<dbReference type="Pfam" id="PF05192">
    <property type="entry name" value="MutS_III"/>
    <property type="match status" value="1"/>
</dbReference>
<evidence type="ECO:0000313" key="13">
    <source>
        <dbReference type="Proteomes" id="UP000770015"/>
    </source>
</evidence>
<evidence type="ECO:0000256" key="9">
    <source>
        <dbReference type="ARBA" id="ARBA00073774"/>
    </source>
</evidence>
<evidence type="ECO:0000256" key="8">
    <source>
        <dbReference type="ARBA" id="ARBA00029792"/>
    </source>
</evidence>
<dbReference type="SUPFAM" id="SSF52540">
    <property type="entry name" value="P-loop containing nucleoside triphosphate hydrolases"/>
    <property type="match status" value="1"/>
</dbReference>
<dbReference type="InterPro" id="IPR007696">
    <property type="entry name" value="DNA_mismatch_repair_MutS_core"/>
</dbReference>
<reference evidence="12" key="1">
    <citation type="journal article" date="2021" name="Nat. Commun.">
        <title>Genetic determinants of endophytism in the Arabidopsis root mycobiome.</title>
        <authorList>
            <person name="Mesny F."/>
            <person name="Miyauchi S."/>
            <person name="Thiergart T."/>
            <person name="Pickel B."/>
            <person name="Atanasova L."/>
            <person name="Karlsson M."/>
            <person name="Huettel B."/>
            <person name="Barry K.W."/>
            <person name="Haridas S."/>
            <person name="Chen C."/>
            <person name="Bauer D."/>
            <person name="Andreopoulos W."/>
            <person name="Pangilinan J."/>
            <person name="LaButti K."/>
            <person name="Riley R."/>
            <person name="Lipzen A."/>
            <person name="Clum A."/>
            <person name="Drula E."/>
            <person name="Henrissat B."/>
            <person name="Kohler A."/>
            <person name="Grigoriev I.V."/>
            <person name="Martin F.M."/>
            <person name="Hacquard S."/>
        </authorList>
    </citation>
    <scope>NUCLEOTIDE SEQUENCE</scope>
    <source>
        <strain evidence="12">MPI-SDFR-AT-0117</strain>
    </source>
</reference>
<feature type="region of interest" description="Disordered" evidence="10">
    <location>
        <begin position="805"/>
        <end position="844"/>
    </location>
</feature>
<protein>
    <recommendedName>
        <fullName evidence="2 9">DNA mismatch repair protein MSH3</fullName>
    </recommendedName>
    <alternativeName>
        <fullName evidence="2 9">DNA mismatch repair protein MSH3</fullName>
    </alternativeName>
    <alternativeName>
        <fullName evidence="8">MutS protein homolog 3</fullName>
    </alternativeName>
</protein>
<evidence type="ECO:0000256" key="1">
    <source>
        <dbReference type="ARBA" id="ARBA00007094"/>
    </source>
</evidence>
<dbReference type="InterPro" id="IPR011184">
    <property type="entry name" value="DNA_mismatch_repair_Msh2"/>
</dbReference>
<sequence>MKTGFAAWPTTIIRRPTTAQTTRRSRATPFPGNEGRQIVCALSEARGVSPSVGVAFVNISTGEVILSKISDSQFYVKTIHKLDILEPAQILLISSVCPPNPKSNLYDLIEEHLTDARIIPFDRKHWSEADGLDCIRKLASHEDAEAVKVAIQGNYYTTCALAAVIKYLESEVSLKIVPHSLRIRYEPSEDTMMIDTSAIRSLELIQNLRSSKSKDSLYGLLNHTQTPMGARLLRNNLIQPSTRKDSYLEPRYEAVSELIDSEDMLVNVRKALKAFNDVEGMLSKLVILPREPSLEASEYALNQVISVKSFLSAVPDLLQALSPVRSGLLEKIRDLCRPQMMSQVSDLIAVHIEDDITFMRTPLEMRNSRMFAVKSGVNGLLDVSRKTYSECTKDVMRYVEELGVTHDIETKVKYDPRRQYWIQLRAADFEDRNIPTIFVNLHKKKGFIECLTLHLKKLNHRIHDSVVEAIQLGDAIIQELLDSIRTQVQHMFRVCESVALLDMLSAFAHVSILREYTKPDMTGTLGLKAARHPVMDKTIEERIVPNDFYASEEHRFHIITGCNMSGKSTYLRTVALLQVMAQIGCFVPAEYAAFSIIHSLFARVTTDDSIEANMSTFSLEMREMAFILRNVNEKSMVIIDELGRGTSTRDGLSIAIAMAEALIQSHACVWFATHFTDLAEVLHDRPGVLNLHLATRTAIRGDLPEMTMLYTVMSGSVSEEHYGLTLAKAVGLPGHFLDKAEEVSRSLRQRQDSQKQSSEGRKLLKHAAAAEMQGPSLAEYLVQLQEEFITRMAAIEDGVSVADVASSVGPDDVPRGNDTEVTGEEEFDDEGLDDESLWGSSVVN</sequence>
<dbReference type="GO" id="GO:0006298">
    <property type="term" value="P:mismatch repair"/>
    <property type="evidence" value="ECO:0007669"/>
    <property type="project" value="InterPro"/>
</dbReference>
<feature type="compositionally biased region" description="Acidic residues" evidence="10">
    <location>
        <begin position="821"/>
        <end position="836"/>
    </location>
</feature>
<dbReference type="InterPro" id="IPR000432">
    <property type="entry name" value="DNA_mismatch_repair_MutS_C"/>
</dbReference>
<dbReference type="SUPFAM" id="SSF53150">
    <property type="entry name" value="DNA repair protein MutS, domain II"/>
    <property type="match status" value="1"/>
</dbReference>
<dbReference type="PANTHER" id="PTHR11361:SF21">
    <property type="entry name" value="MUTS PROTEIN HOMOLOG 4"/>
    <property type="match status" value="1"/>
</dbReference>
<dbReference type="Gene3D" id="1.10.1420.10">
    <property type="match status" value="2"/>
</dbReference>
<evidence type="ECO:0000313" key="12">
    <source>
        <dbReference type="EMBL" id="KAH6675370.1"/>
    </source>
</evidence>
<dbReference type="EMBL" id="JAGSXJ010000025">
    <property type="protein sequence ID" value="KAH6675370.1"/>
    <property type="molecule type" value="Genomic_DNA"/>
</dbReference>
<keyword evidence="6" id="KW-0469">Meiosis</keyword>
<dbReference type="InterPro" id="IPR036187">
    <property type="entry name" value="DNA_mismatch_repair_MutS_sf"/>
</dbReference>
<evidence type="ECO:0000256" key="4">
    <source>
        <dbReference type="ARBA" id="ARBA00022840"/>
    </source>
</evidence>